<evidence type="ECO:0000256" key="1">
    <source>
        <dbReference type="ARBA" id="ARBA00007592"/>
    </source>
</evidence>
<dbReference type="AlphaFoldDB" id="A0A3P3XT38"/>
<dbReference type="PANTHER" id="PTHR12128:SF66">
    <property type="entry name" value="4-HYDROXY-2-OXOGLUTARATE ALDOLASE, MITOCHONDRIAL"/>
    <property type="match status" value="1"/>
</dbReference>
<reference evidence="3" key="1">
    <citation type="submission" date="2017-02" db="EMBL/GenBank/DDBJ databases">
        <authorList>
            <person name="Regsiter A."/>
            <person name="William W."/>
        </authorList>
    </citation>
    <scope>NUCLEOTIDE SEQUENCE</scope>
    <source>
        <strain evidence="3">BdmA 4</strain>
    </source>
</reference>
<keyword evidence="2" id="KW-0456">Lyase</keyword>
<dbReference type="CDD" id="cd00408">
    <property type="entry name" value="DHDPS-like"/>
    <property type="match status" value="1"/>
</dbReference>
<proteinExistence type="inferred from homology"/>
<dbReference type="SUPFAM" id="SSF51569">
    <property type="entry name" value="Aldolase"/>
    <property type="match status" value="1"/>
</dbReference>
<evidence type="ECO:0000313" key="3">
    <source>
        <dbReference type="EMBL" id="SLM19093.1"/>
    </source>
</evidence>
<evidence type="ECO:0000256" key="2">
    <source>
        <dbReference type="ARBA" id="ARBA00023239"/>
    </source>
</evidence>
<dbReference type="InterPro" id="IPR013785">
    <property type="entry name" value="Aldolase_TIM"/>
</dbReference>
<dbReference type="Pfam" id="PF00701">
    <property type="entry name" value="DHDPS"/>
    <property type="match status" value="1"/>
</dbReference>
<protein>
    <submittedName>
        <fullName evidence="3">Dihydrodipicolinate synthetase</fullName>
    </submittedName>
</protein>
<gene>
    <name evidence="3" type="ORF">SPIRO4BDMA_50608</name>
</gene>
<dbReference type="SMART" id="SM01130">
    <property type="entry name" value="DHDPS"/>
    <property type="match status" value="1"/>
</dbReference>
<accession>A0A3P3XT38</accession>
<dbReference type="EMBL" id="FWDO01000005">
    <property type="protein sequence ID" value="SLM19093.1"/>
    <property type="molecule type" value="Genomic_DNA"/>
</dbReference>
<comment type="similarity">
    <text evidence="1">Belongs to the DapA family.</text>
</comment>
<sequence length="341" mass="37242">MTDRSSLIATFFPGGIPTLWCPPLTHFKPDGTIDKARIHAHLRFMRPYVPALLVPGSTSEGWELSQQEEAHLVDIALDCAREMDFTILVGILRPAVGVAKADIEVTVARLFGDAHPDPAGFHERQLCGFAVTAPKGKELSQRAIYQELDAVLELGYPTAFYQLPQITENEIAPETVADLASRYENLYLLKDTSGGDKVVTSGLDFGGVFFVRGAEGNYAEWYKKAGGLYDGFLLSSANCFPRELREVLDLLEQRRTAEADALSARVSNVVLRTLEAAGALPFGNAFTNAAKAIDHFIAWGPDADISAKIYVKSGATLPQSLLETAREALDREGLMPHEGYL</sequence>
<organism evidence="3">
    <name type="scientific">uncultured spirochete</name>
    <dbReference type="NCBI Taxonomy" id="156406"/>
    <lineage>
        <taxon>Bacteria</taxon>
        <taxon>Pseudomonadati</taxon>
        <taxon>Spirochaetota</taxon>
        <taxon>Spirochaetia</taxon>
        <taxon>Spirochaetales</taxon>
        <taxon>environmental samples</taxon>
    </lineage>
</organism>
<dbReference type="InterPro" id="IPR002220">
    <property type="entry name" value="DapA-like"/>
</dbReference>
<dbReference type="Gene3D" id="3.20.20.70">
    <property type="entry name" value="Aldolase class I"/>
    <property type="match status" value="1"/>
</dbReference>
<dbReference type="GO" id="GO:0008840">
    <property type="term" value="F:4-hydroxy-tetrahydrodipicolinate synthase activity"/>
    <property type="evidence" value="ECO:0007669"/>
    <property type="project" value="TreeGrafter"/>
</dbReference>
<dbReference type="PANTHER" id="PTHR12128">
    <property type="entry name" value="DIHYDRODIPICOLINATE SYNTHASE"/>
    <property type="match status" value="1"/>
</dbReference>
<name>A0A3P3XT38_9SPIR</name>